<dbReference type="KEGG" id="jar:G7057_08480"/>
<protein>
    <submittedName>
        <fullName evidence="1">Uncharacterized protein</fullName>
    </submittedName>
</protein>
<dbReference type="AlphaFoldDB" id="A0A6G7KB49"/>
<gene>
    <name evidence="1" type="ORF">G7057_08480</name>
</gene>
<sequence length="318" mass="37702">MDYFFDFKNRHYKKSEQEDLNHPLYRTFPERTPFFNRTSECAYFEGSNYLFEGGVESRSLSPLPTMFRITDKESISYYLNYAKDYDEVFIDMGIFCVINVSDYLDHYDYQTLVFYEDGVVIKSNESANTVMEKLFCKAGVGYNQIRFIIQSIEGKAHHGSPYVLGKASYLPLRGPSKKDVTWVSLGHLVHFRKLSKKHKRIRLEFKKRHSIDIDMAMDVFQRHIDSASYFFSCQHLFLDRACHLFGMFPLPHDEAVNPTLLHRIHHSNRLNKQHTLEEMVILMMLSLWREFVRDEPFKENPLVDDINDFLARKFPSYF</sequence>
<evidence type="ECO:0000313" key="1">
    <source>
        <dbReference type="EMBL" id="QII82467.1"/>
    </source>
</evidence>
<dbReference type="Proteomes" id="UP000501451">
    <property type="component" value="Chromosome"/>
</dbReference>
<organism evidence="1 2">
    <name type="scientific">Jeotgalibaca arthritidis</name>
    <dbReference type="NCBI Taxonomy" id="1868794"/>
    <lineage>
        <taxon>Bacteria</taxon>
        <taxon>Bacillati</taxon>
        <taxon>Bacillota</taxon>
        <taxon>Bacilli</taxon>
        <taxon>Lactobacillales</taxon>
        <taxon>Carnobacteriaceae</taxon>
        <taxon>Jeotgalibaca</taxon>
    </lineage>
</organism>
<name>A0A6G7KB49_9LACT</name>
<reference evidence="1 2" key="1">
    <citation type="journal article" date="2017" name="Int. J. Syst. Evol. Microbiol.">
        <title>Jeotgalibaca porci sp. nov. and Jeotgalibaca arthritidis sp. nov., isolated from pigs, and emended description of the genus Jeotgalibaca.</title>
        <authorList>
            <person name="Zamora L."/>
            <person name="Perez-Sancho M."/>
            <person name="Dominguez L."/>
            <person name="Fernandez-Garayzabal J.F."/>
            <person name="Vela A.I."/>
        </authorList>
    </citation>
    <scope>NUCLEOTIDE SEQUENCE [LARGE SCALE GENOMIC DNA]</scope>
    <source>
        <strain evidence="1 2">CECT 9157</strain>
    </source>
</reference>
<accession>A0A6G7KB49</accession>
<dbReference type="RefSeq" id="WP_166162776.1">
    <property type="nucleotide sequence ID" value="NZ_CP049740.1"/>
</dbReference>
<dbReference type="Pfam" id="PF06338">
    <property type="entry name" value="ComK"/>
    <property type="match status" value="1"/>
</dbReference>
<proteinExistence type="predicted"/>
<evidence type="ECO:0000313" key="2">
    <source>
        <dbReference type="Proteomes" id="UP000501451"/>
    </source>
</evidence>
<dbReference type="InterPro" id="IPR010461">
    <property type="entry name" value="ComK"/>
</dbReference>
<keyword evidence="2" id="KW-1185">Reference proteome</keyword>
<dbReference type="EMBL" id="CP049740">
    <property type="protein sequence ID" value="QII82467.1"/>
    <property type="molecule type" value="Genomic_DNA"/>
</dbReference>